<dbReference type="Gene3D" id="3.40.50.720">
    <property type="entry name" value="NAD(P)-binding Rossmann-like Domain"/>
    <property type="match status" value="1"/>
</dbReference>
<proteinExistence type="predicted"/>
<keyword evidence="3" id="KW-1185">Reference proteome</keyword>
<organism evidence="2 3">
    <name type="scientific">Aquirufa antheringensis</name>
    <dbReference type="NCBI Taxonomy" id="2516559"/>
    <lineage>
        <taxon>Bacteria</taxon>
        <taxon>Pseudomonadati</taxon>
        <taxon>Bacteroidota</taxon>
        <taxon>Cytophagia</taxon>
        <taxon>Cytophagales</taxon>
        <taxon>Flectobacillaceae</taxon>
        <taxon>Aquirufa</taxon>
    </lineage>
</organism>
<dbReference type="InterPro" id="IPR036291">
    <property type="entry name" value="NAD(P)-bd_dom_sf"/>
</dbReference>
<dbReference type="SUPFAM" id="SSF51735">
    <property type="entry name" value="NAD(P)-binding Rossmann-fold domains"/>
    <property type="match status" value="1"/>
</dbReference>
<evidence type="ECO:0000313" key="3">
    <source>
        <dbReference type="Proteomes" id="UP000293583"/>
    </source>
</evidence>
<reference evidence="2 3" key="1">
    <citation type="submission" date="2019-02" db="EMBL/GenBank/DDBJ databases">
        <title>Genome of a new Bacteroidetes strain.</title>
        <authorList>
            <person name="Pitt A."/>
        </authorList>
    </citation>
    <scope>NUCLEOTIDE SEQUENCE [LARGE SCALE GENOMIC DNA]</scope>
    <source>
        <strain evidence="2 3">103A-SOEBACH</strain>
    </source>
</reference>
<evidence type="ECO:0000259" key="1">
    <source>
        <dbReference type="Pfam" id="PF01408"/>
    </source>
</evidence>
<dbReference type="Proteomes" id="UP000293583">
    <property type="component" value="Unassembled WGS sequence"/>
</dbReference>
<dbReference type="InterPro" id="IPR051450">
    <property type="entry name" value="Gfo/Idh/MocA_Oxidoreductases"/>
</dbReference>
<dbReference type="GO" id="GO:0000166">
    <property type="term" value="F:nucleotide binding"/>
    <property type="evidence" value="ECO:0007669"/>
    <property type="project" value="InterPro"/>
</dbReference>
<protein>
    <submittedName>
        <fullName evidence="2">Gfo/Idh/MocA family oxidoreductase</fullName>
    </submittedName>
</protein>
<dbReference type="EMBL" id="SEWY01000001">
    <property type="protein sequence ID" value="TBH75065.1"/>
    <property type="molecule type" value="Genomic_DNA"/>
</dbReference>
<accession>A0A4V2IW76</accession>
<dbReference type="Pfam" id="PF01408">
    <property type="entry name" value="GFO_IDH_MocA"/>
    <property type="match status" value="1"/>
</dbReference>
<name>A0A4V2IW76_9BACT</name>
<dbReference type="InterPro" id="IPR000683">
    <property type="entry name" value="Gfo/Idh/MocA-like_OxRdtase_N"/>
</dbReference>
<dbReference type="SUPFAM" id="SSF55347">
    <property type="entry name" value="Glyceraldehyde-3-phosphate dehydrogenase-like, C-terminal domain"/>
    <property type="match status" value="1"/>
</dbReference>
<dbReference type="RefSeq" id="WP_130922273.1">
    <property type="nucleotide sequence ID" value="NZ_SEWY01000001.1"/>
</dbReference>
<dbReference type="OrthoDB" id="9815825at2"/>
<dbReference type="PANTHER" id="PTHR43377">
    <property type="entry name" value="BILIVERDIN REDUCTASE A"/>
    <property type="match status" value="1"/>
</dbReference>
<dbReference type="PANTHER" id="PTHR43377:SF1">
    <property type="entry name" value="BILIVERDIN REDUCTASE A"/>
    <property type="match status" value="1"/>
</dbReference>
<sequence length="307" mass="35807">MNILIIGLGSIAKKHIIALRAINIDFKIYALRSNQNAFNEDGIENVFNLDEISVFFDFAIISNPTHLHYEFIEKLAKKGVDLFIEKPVIHSLDNYERLNSLVEENKIKTYVACNLRFHPCIKYLRKRLSENNLIINEVNVYCGSYLPDWRPGVNFRTIYSSNSSLGGGVHLDLFHELDYTVWLFGHPIVSKSFLRSASSLNIDSIDYANYILEYNTFNANIILNYFRRKPKREIEIVLENESWTIDLIKSEIKNDQDEILFQDPTFQIKDTYFDQLEYFISYLKSDKSPMNSLSESIEILKICLKND</sequence>
<dbReference type="Gene3D" id="3.30.360.10">
    <property type="entry name" value="Dihydrodipicolinate Reductase, domain 2"/>
    <property type="match status" value="1"/>
</dbReference>
<dbReference type="AlphaFoldDB" id="A0A4V2IW76"/>
<feature type="domain" description="Gfo/Idh/MocA-like oxidoreductase N-terminal" evidence="1">
    <location>
        <begin position="1"/>
        <end position="110"/>
    </location>
</feature>
<evidence type="ECO:0000313" key="2">
    <source>
        <dbReference type="EMBL" id="TBH75065.1"/>
    </source>
</evidence>
<comment type="caution">
    <text evidence="2">The sequence shown here is derived from an EMBL/GenBank/DDBJ whole genome shotgun (WGS) entry which is preliminary data.</text>
</comment>
<gene>
    <name evidence="2" type="ORF">EWU20_00405</name>
</gene>